<feature type="domain" description="Aminoglycoside phosphotransferase" evidence="1">
    <location>
        <begin position="234"/>
        <end position="295"/>
    </location>
</feature>
<name>A0A9W8YLQ2_9PEZI</name>
<proteinExistence type="predicted"/>
<dbReference type="Pfam" id="PF01636">
    <property type="entry name" value="APH"/>
    <property type="match status" value="1"/>
</dbReference>
<dbReference type="InterPro" id="IPR011009">
    <property type="entry name" value="Kinase-like_dom_sf"/>
</dbReference>
<dbReference type="Proteomes" id="UP001140453">
    <property type="component" value="Unassembled WGS sequence"/>
</dbReference>
<dbReference type="OrthoDB" id="25129at2759"/>
<gene>
    <name evidence="2" type="ORF">N0V93_007930</name>
</gene>
<evidence type="ECO:0000313" key="3">
    <source>
        <dbReference type="Proteomes" id="UP001140453"/>
    </source>
</evidence>
<evidence type="ECO:0000313" key="2">
    <source>
        <dbReference type="EMBL" id="KAJ4387341.1"/>
    </source>
</evidence>
<organism evidence="2 3">
    <name type="scientific">Gnomoniopsis smithogilvyi</name>
    <dbReference type="NCBI Taxonomy" id="1191159"/>
    <lineage>
        <taxon>Eukaryota</taxon>
        <taxon>Fungi</taxon>
        <taxon>Dikarya</taxon>
        <taxon>Ascomycota</taxon>
        <taxon>Pezizomycotina</taxon>
        <taxon>Sordariomycetes</taxon>
        <taxon>Sordariomycetidae</taxon>
        <taxon>Diaporthales</taxon>
        <taxon>Gnomoniaceae</taxon>
        <taxon>Gnomoniopsis</taxon>
    </lineage>
</organism>
<comment type="caution">
    <text evidence="2">The sequence shown here is derived from an EMBL/GenBank/DDBJ whole genome shotgun (WGS) entry which is preliminary data.</text>
</comment>
<reference evidence="2" key="1">
    <citation type="submission" date="2022-10" db="EMBL/GenBank/DDBJ databases">
        <title>Tapping the CABI collections for fungal endophytes: first genome assemblies for Collariella, Neodidymelliopsis, Ascochyta clinopodiicola, Didymella pomorum, Didymosphaeria variabile, Neocosmospora piperis and Neocucurbitaria cava.</title>
        <authorList>
            <person name="Hill R."/>
        </authorList>
    </citation>
    <scope>NUCLEOTIDE SEQUENCE</scope>
    <source>
        <strain evidence="2">IMI 355082</strain>
    </source>
</reference>
<dbReference type="Gene3D" id="3.90.1200.10">
    <property type="match status" value="1"/>
</dbReference>
<sequence length="387" mass="43568">MAESDQIIQKLLLRLQGLSRTPYACSSWTKVSGGTTNFLYRGTLRQPLEEHDGFGFKTQTTIILKHATANVPGNEDFGLDVARCEFEEVMLHDLVDFSYTDKSTNTVVKTPRLYMFDRDTNTQILEDLNDTTDLKTILLSPNSTHYYPGSSSASLGHVMGSWLRSFHSWTSAPDQTTLQATIGRNNGMRKLKCQITYDSFLGILALYPQILGGHFETLQTVKDAMTAEFLVDYPPDISGEEWGLIHGDFWSGNILLPNSSSQDLNKLFIIDWEFAQFGHRAIDVGGMLADLYERKHFRDVDAVLPAMRGFAEGYGPISEDMAFRTCIHVGVHLICWHIRRNPNFPLPAPLDKVTSALALGRDFVLKGWEKDREWFTDSVLAPLFAVS</sequence>
<evidence type="ECO:0000259" key="1">
    <source>
        <dbReference type="Pfam" id="PF01636"/>
    </source>
</evidence>
<accession>A0A9W8YLQ2</accession>
<protein>
    <recommendedName>
        <fullName evidence="1">Aminoglycoside phosphotransferase domain-containing protein</fullName>
    </recommendedName>
</protein>
<dbReference type="SUPFAM" id="SSF56112">
    <property type="entry name" value="Protein kinase-like (PK-like)"/>
    <property type="match status" value="1"/>
</dbReference>
<dbReference type="AlphaFoldDB" id="A0A9W8YLQ2"/>
<dbReference type="EMBL" id="JAPEVB010000005">
    <property type="protein sequence ID" value="KAJ4387341.1"/>
    <property type="molecule type" value="Genomic_DNA"/>
</dbReference>
<keyword evidence="3" id="KW-1185">Reference proteome</keyword>
<dbReference type="InterPro" id="IPR002575">
    <property type="entry name" value="Aminoglycoside_PTrfase"/>
</dbReference>
<dbReference type="Gene3D" id="3.30.200.20">
    <property type="entry name" value="Phosphorylase Kinase, domain 1"/>
    <property type="match status" value="1"/>
</dbReference>